<accession>A0A074MTT6</accession>
<dbReference type="GO" id="GO:0005886">
    <property type="term" value="C:plasma membrane"/>
    <property type="evidence" value="ECO:0007669"/>
    <property type="project" value="UniProtKB-SubCell"/>
</dbReference>
<dbReference type="UniPathway" id="UPA00558">
    <property type="reaction ID" value="UER00616"/>
</dbReference>
<evidence type="ECO:0000256" key="2">
    <source>
        <dbReference type="ARBA" id="ARBA00022475"/>
    </source>
</evidence>
<comment type="similarity">
    <text evidence="12">Belongs to the phosphatidylserine decarboxylase family. PSD-B subfamily. Prokaryotic type I sub-subfamily.</text>
</comment>
<feature type="site" description="Cleavage (non-hydrolytic); by autocatalysis" evidence="12">
    <location>
        <begin position="270"/>
        <end position="271"/>
    </location>
</feature>
<comment type="subunit">
    <text evidence="12">Heterodimer of a large membrane-associated beta subunit and a small pyruvoyl-containing alpha subunit.</text>
</comment>
<dbReference type="InterPro" id="IPR003817">
    <property type="entry name" value="PS_Dcarbxylase"/>
</dbReference>
<name>A0A074MTT6_ERYLO</name>
<keyword evidence="13" id="KW-0812">Transmembrane</keyword>
<proteinExistence type="inferred from homology"/>
<dbReference type="PANTHER" id="PTHR10067">
    <property type="entry name" value="PHOSPHATIDYLSERINE DECARBOXYLASE"/>
    <property type="match status" value="1"/>
</dbReference>
<comment type="caution">
    <text evidence="14">The sequence shown here is derived from an EMBL/GenBank/DDBJ whole genome shotgun (WGS) entry which is preliminary data.</text>
</comment>
<evidence type="ECO:0000256" key="11">
    <source>
        <dbReference type="ARBA" id="ARBA00023317"/>
    </source>
</evidence>
<evidence type="ECO:0000256" key="10">
    <source>
        <dbReference type="ARBA" id="ARBA00023264"/>
    </source>
</evidence>
<dbReference type="PANTHER" id="PTHR10067:SF6">
    <property type="entry name" value="PHOSPHATIDYLSERINE DECARBOXYLASE PROENZYME, MITOCHONDRIAL"/>
    <property type="match status" value="1"/>
</dbReference>
<keyword evidence="13" id="KW-1133">Transmembrane helix</keyword>
<feature type="modified residue" description="Pyruvic acid (Ser); by autocatalysis" evidence="12">
    <location>
        <position position="271"/>
    </location>
</feature>
<comment type="subcellular location">
    <subcellularLocation>
        <location evidence="12">Cell membrane</location>
        <topology evidence="12">Peripheral membrane protein</topology>
    </subcellularLocation>
</comment>
<dbReference type="Pfam" id="PF02666">
    <property type="entry name" value="PS_Dcarbxylase"/>
    <property type="match status" value="1"/>
</dbReference>
<comment type="function">
    <text evidence="12">Catalyzes the formation of phosphatidylethanolamine (PtdEtn) from phosphatidylserine (PtdSer).</text>
</comment>
<evidence type="ECO:0000256" key="5">
    <source>
        <dbReference type="ARBA" id="ARBA00023098"/>
    </source>
</evidence>
<keyword evidence="5 12" id="KW-0443">Lipid metabolism</keyword>
<dbReference type="GO" id="GO:0004609">
    <property type="term" value="F:phosphatidylserine decarboxylase activity"/>
    <property type="evidence" value="ECO:0007669"/>
    <property type="project" value="UniProtKB-UniRule"/>
</dbReference>
<evidence type="ECO:0000313" key="15">
    <source>
        <dbReference type="Proteomes" id="UP000027647"/>
    </source>
</evidence>
<keyword evidence="15" id="KW-1185">Reference proteome</keyword>
<evidence type="ECO:0000256" key="12">
    <source>
        <dbReference type="HAMAP-Rule" id="MF_00662"/>
    </source>
</evidence>
<dbReference type="HAMAP" id="MF_00662">
    <property type="entry name" value="PS_decarb_PSD_B_type1"/>
    <property type="match status" value="1"/>
</dbReference>
<organism evidence="14 15">
    <name type="scientific">Erythrobacter longus</name>
    <dbReference type="NCBI Taxonomy" id="1044"/>
    <lineage>
        <taxon>Bacteria</taxon>
        <taxon>Pseudomonadati</taxon>
        <taxon>Pseudomonadota</taxon>
        <taxon>Alphaproteobacteria</taxon>
        <taxon>Sphingomonadales</taxon>
        <taxon>Erythrobacteraceae</taxon>
        <taxon>Erythrobacter/Porphyrobacter group</taxon>
        <taxon>Erythrobacter</taxon>
    </lineage>
</organism>
<dbReference type="Proteomes" id="UP000027647">
    <property type="component" value="Unassembled WGS sequence"/>
</dbReference>
<dbReference type="NCBIfam" id="TIGR00163">
    <property type="entry name" value="PS_decarb"/>
    <property type="match status" value="1"/>
</dbReference>
<evidence type="ECO:0000256" key="4">
    <source>
        <dbReference type="ARBA" id="ARBA00022793"/>
    </source>
</evidence>
<feature type="chain" id="PRO_5023452098" description="Phosphatidylserine decarboxylase beta chain" evidence="12">
    <location>
        <begin position="1"/>
        <end position="270"/>
    </location>
</feature>
<feature type="chain" id="PRO_5023452099" description="Phosphatidylserine decarboxylase alpha chain" evidence="12">
    <location>
        <begin position="271"/>
        <end position="313"/>
    </location>
</feature>
<dbReference type="STRING" id="1044.EH31_13425"/>
<feature type="transmembrane region" description="Helical" evidence="13">
    <location>
        <begin position="216"/>
        <end position="238"/>
    </location>
</feature>
<keyword evidence="6 12" id="KW-0472">Membrane</keyword>
<evidence type="ECO:0000256" key="13">
    <source>
        <dbReference type="SAM" id="Phobius"/>
    </source>
</evidence>
<keyword evidence="10 12" id="KW-1208">Phospholipid metabolism</keyword>
<gene>
    <name evidence="12" type="primary">psd</name>
    <name evidence="14" type="ORF">EH31_13425</name>
</gene>
<comment type="PTM">
    <text evidence="12">Is synthesized initially as an inactive proenzyme. Formation of the active enzyme involves a self-maturation process in which the active site pyruvoyl group is generated from an internal serine residue via an autocatalytic post-translational modification. Two non-identical subunits are generated from the proenzyme in this reaction, and the pyruvate is formed at the N-terminus of the alpha chain, which is derived from the carboxyl end of the proenzyme. The autoendoproteolytic cleavage occurs by a canonical serine protease mechanism, in which the side chain hydroxyl group of the serine supplies its oxygen atom to form the C-terminus of the beta chain, while the remainder of the serine residue undergoes an oxidative deamination to produce ammonia and the pyruvoyl prosthetic group on the alpha chain. During this reaction, the Ser that is part of the protease active site of the proenzyme becomes the pyruvoyl prosthetic group, which constitutes an essential element of the active site of the mature decarboxylase.</text>
</comment>
<feature type="active site" description="Schiff-base intermediate with substrate; via pyruvic acid; for decarboxylase activity" evidence="12">
    <location>
        <position position="271"/>
    </location>
</feature>
<protein>
    <recommendedName>
        <fullName evidence="12">Phosphatidylserine decarboxylase proenzyme</fullName>
        <ecNumber evidence="12">4.1.1.65</ecNumber>
    </recommendedName>
    <component>
        <recommendedName>
            <fullName evidence="12">Phosphatidylserine decarboxylase alpha chain</fullName>
        </recommendedName>
    </component>
    <component>
        <recommendedName>
            <fullName evidence="12">Phosphatidylserine decarboxylase beta chain</fullName>
        </recommendedName>
    </component>
</protein>
<keyword evidence="3 12" id="KW-0444">Lipid biosynthesis</keyword>
<dbReference type="InterPro" id="IPR033177">
    <property type="entry name" value="PSD-B"/>
</dbReference>
<dbReference type="GO" id="GO:0006646">
    <property type="term" value="P:phosphatidylethanolamine biosynthetic process"/>
    <property type="evidence" value="ECO:0007669"/>
    <property type="project" value="UniProtKB-UniRule"/>
</dbReference>
<comment type="cofactor">
    <cofactor evidence="12">
        <name>pyruvate</name>
        <dbReference type="ChEBI" id="CHEBI:15361"/>
    </cofactor>
    <text evidence="12">Binds 1 pyruvoyl group covalently per subunit.</text>
</comment>
<keyword evidence="8 12" id="KW-0594">Phospholipid biosynthesis</keyword>
<keyword evidence="4 12" id="KW-0210">Decarboxylase</keyword>
<dbReference type="EMBL" id="JMIW01000006">
    <property type="protein sequence ID" value="KEO89042.1"/>
    <property type="molecule type" value="Genomic_DNA"/>
</dbReference>
<keyword evidence="7 12" id="KW-0865">Zymogen</keyword>
<comment type="pathway">
    <text evidence="1">Lipid metabolism.</text>
</comment>
<feature type="active site" description="Charge relay system; for autoendoproteolytic cleavage activity" evidence="12">
    <location>
        <position position="167"/>
    </location>
</feature>
<evidence type="ECO:0000256" key="8">
    <source>
        <dbReference type="ARBA" id="ARBA00023209"/>
    </source>
</evidence>
<feature type="active site" description="Charge relay system; for autoendoproteolytic cleavage activity" evidence="12">
    <location>
        <position position="271"/>
    </location>
</feature>
<dbReference type="InterPro" id="IPR033178">
    <property type="entry name" value="PSD_type1_pro"/>
</dbReference>
<dbReference type="eggNOG" id="COG0688">
    <property type="taxonomic scope" value="Bacteria"/>
</dbReference>
<evidence type="ECO:0000256" key="1">
    <source>
        <dbReference type="ARBA" id="ARBA00005189"/>
    </source>
</evidence>
<dbReference type="AlphaFoldDB" id="A0A074MTT6"/>
<evidence type="ECO:0000256" key="6">
    <source>
        <dbReference type="ARBA" id="ARBA00023136"/>
    </source>
</evidence>
<evidence type="ECO:0000256" key="7">
    <source>
        <dbReference type="ARBA" id="ARBA00023145"/>
    </source>
</evidence>
<keyword evidence="9 12" id="KW-0456">Lyase</keyword>
<comment type="pathway">
    <text evidence="12">Phospholipid metabolism; phosphatidylethanolamine biosynthesis; phosphatidylethanolamine from CDP-diacylglycerol: step 2/2.</text>
</comment>
<evidence type="ECO:0000256" key="3">
    <source>
        <dbReference type="ARBA" id="ARBA00022516"/>
    </source>
</evidence>
<feature type="active site" description="Charge relay system; for autoendoproteolytic cleavage activity" evidence="12">
    <location>
        <position position="110"/>
    </location>
</feature>
<comment type="catalytic activity">
    <reaction evidence="12">
        <text>a 1,2-diacyl-sn-glycero-3-phospho-L-serine + H(+) = a 1,2-diacyl-sn-glycero-3-phosphoethanolamine + CO2</text>
        <dbReference type="Rhea" id="RHEA:20828"/>
        <dbReference type="ChEBI" id="CHEBI:15378"/>
        <dbReference type="ChEBI" id="CHEBI:16526"/>
        <dbReference type="ChEBI" id="CHEBI:57262"/>
        <dbReference type="ChEBI" id="CHEBI:64612"/>
        <dbReference type="EC" id="4.1.1.65"/>
    </reaction>
</comment>
<evidence type="ECO:0000313" key="14">
    <source>
        <dbReference type="EMBL" id="KEO89042.1"/>
    </source>
</evidence>
<dbReference type="EC" id="4.1.1.65" evidence="12"/>
<reference evidence="14 15" key="1">
    <citation type="submission" date="2014-04" db="EMBL/GenBank/DDBJ databases">
        <title>A comprehensive comparison of genomes of Erythrobacter spp. strains.</title>
        <authorList>
            <person name="Zheng Q."/>
        </authorList>
    </citation>
    <scope>NUCLEOTIDE SEQUENCE [LARGE SCALE GENOMIC DNA]</scope>
    <source>
        <strain evidence="14 15">DSM 6997</strain>
    </source>
</reference>
<keyword evidence="11 12" id="KW-0670">Pyruvate</keyword>
<evidence type="ECO:0000256" key="9">
    <source>
        <dbReference type="ARBA" id="ARBA00023239"/>
    </source>
</evidence>
<sequence length="313" mass="34613">MSFRKDIVSRFISTAKASFEDEKMDRTKVLLQYALPKRLLTATAGRFARAHGGVMTTRMIRWFIGRYGVDMTEAQNPDIHSYASFNDFFTRPLKAGARPLAPSDFICPVDGAISQLGAIEDGHMVQAKGHRFTATDLIGGDPELAEHFRDGSFANIYLSPKDYHRIHMPCAGKLRQMTYVPGALLSVNPVTARGVPNLFARNERVVCIFESPEHGLFAMVLVGATIVGSMATVWHGVVNSSRSNQVSSWAYDDHDVVLNKGEEMGRFLLGSTVVMLFEQDTIAFNEGWAPERPVRLGERMGEPMGDQKGDGPV</sequence>
<keyword evidence="2 12" id="KW-1003">Cell membrane</keyword>